<accession>A0A0X9WAK4</accession>
<protein>
    <submittedName>
        <fullName evidence="6">Colicin V production protein</fullName>
    </submittedName>
</protein>
<evidence type="ECO:0000313" key="7">
    <source>
        <dbReference type="Proteomes" id="UP000069926"/>
    </source>
</evidence>
<dbReference type="KEGG" id="asy:AUT07_00332"/>
<evidence type="ECO:0000256" key="5">
    <source>
        <dbReference type="SAM" id="Phobius"/>
    </source>
</evidence>
<feature type="transmembrane region" description="Helical" evidence="5">
    <location>
        <begin position="31"/>
        <end position="52"/>
    </location>
</feature>
<dbReference type="OrthoDB" id="9810601at2"/>
<gene>
    <name evidence="6" type="primary">cvpA</name>
    <name evidence="6" type="ORF">AUT07_00332</name>
</gene>
<dbReference type="Proteomes" id="UP000069926">
    <property type="component" value="Chromosome"/>
</dbReference>
<keyword evidence="7" id="KW-1185">Reference proteome</keyword>
<feature type="transmembrane region" description="Helical" evidence="5">
    <location>
        <begin position="64"/>
        <end position="89"/>
    </location>
</feature>
<evidence type="ECO:0000256" key="3">
    <source>
        <dbReference type="ARBA" id="ARBA00022989"/>
    </source>
</evidence>
<dbReference type="RefSeq" id="WP_066283357.1">
    <property type="nucleotide sequence ID" value="NZ_CP013920.1"/>
</dbReference>
<sequence>MIWIDYGIVAIISFSTFIGLIRGFIRELVSLITWCCAFFITSEFYSYIASYFTNFFDNILISNIITILFLFIFILIIGLIVGNIISLLISKTGLTGIDRVLGFFFGILRGVIITSIIIFFIDIFTPISQSDDWKKSELIYKFINIVNWFLIILKEYLIFN</sequence>
<evidence type="ECO:0000256" key="2">
    <source>
        <dbReference type="ARBA" id="ARBA00022692"/>
    </source>
</evidence>
<keyword evidence="2 5" id="KW-0812">Transmembrane</keyword>
<dbReference type="InterPro" id="IPR003825">
    <property type="entry name" value="Colicin-V_CvpA"/>
</dbReference>
<feature type="transmembrane region" description="Helical" evidence="5">
    <location>
        <begin position="6"/>
        <end position="24"/>
    </location>
</feature>
<reference evidence="6 7" key="1">
    <citation type="submission" date="2016-01" db="EMBL/GenBank/DDBJ databases">
        <title>Genome sequence of Ca. Arsenophonus lipopteni, the exclusive symbiont of a blood sucking fly Lipoptena cervi (Diptera: Hippoboscidae).</title>
        <authorList>
            <person name="Novakova E."/>
            <person name="Hypsa V."/>
            <person name="Nguyen P."/>
            <person name="Husnik F."/>
            <person name="Darby A.C."/>
        </authorList>
    </citation>
    <scope>NUCLEOTIDE SEQUENCE [LARGE SCALE GENOMIC DNA]</scope>
    <source>
        <strain evidence="6 7">CB</strain>
    </source>
</reference>
<evidence type="ECO:0000256" key="1">
    <source>
        <dbReference type="ARBA" id="ARBA00004141"/>
    </source>
</evidence>
<dbReference type="AlphaFoldDB" id="A0A0X9WAK4"/>
<dbReference type="PANTHER" id="PTHR36926">
    <property type="entry name" value="COLICIN V PRODUCTION PROTEIN"/>
    <property type="match status" value="1"/>
</dbReference>
<dbReference type="PATRIC" id="fig|634113.3.peg.323"/>
<evidence type="ECO:0000313" key="6">
    <source>
        <dbReference type="EMBL" id="AMA64913.1"/>
    </source>
</evidence>
<evidence type="ECO:0000256" key="4">
    <source>
        <dbReference type="ARBA" id="ARBA00023136"/>
    </source>
</evidence>
<name>A0A0X9WAK4_9GAMM</name>
<dbReference type="PANTHER" id="PTHR36926:SF1">
    <property type="entry name" value="COLICIN V PRODUCTION PROTEIN"/>
    <property type="match status" value="1"/>
</dbReference>
<proteinExistence type="predicted"/>
<feature type="transmembrane region" description="Helical" evidence="5">
    <location>
        <begin position="101"/>
        <end position="127"/>
    </location>
</feature>
<comment type="subcellular location">
    <subcellularLocation>
        <location evidence="1">Membrane</location>
        <topology evidence="1">Multi-pass membrane protein</topology>
    </subcellularLocation>
</comment>
<dbReference type="Pfam" id="PF02674">
    <property type="entry name" value="Colicin_V"/>
    <property type="match status" value="1"/>
</dbReference>
<feature type="transmembrane region" description="Helical" evidence="5">
    <location>
        <begin position="139"/>
        <end position="159"/>
    </location>
</feature>
<dbReference type="GO" id="GO:0016020">
    <property type="term" value="C:membrane"/>
    <property type="evidence" value="ECO:0007669"/>
    <property type="project" value="UniProtKB-SubCell"/>
</dbReference>
<dbReference type="STRING" id="634113.AUT07_00332"/>
<keyword evidence="4 5" id="KW-0472">Membrane</keyword>
<dbReference type="GO" id="GO:0009403">
    <property type="term" value="P:toxin biosynthetic process"/>
    <property type="evidence" value="ECO:0007669"/>
    <property type="project" value="InterPro"/>
</dbReference>
<dbReference type="EMBL" id="CP013920">
    <property type="protein sequence ID" value="AMA64913.1"/>
    <property type="molecule type" value="Genomic_DNA"/>
</dbReference>
<dbReference type="InterPro" id="IPR052719">
    <property type="entry name" value="CvpA-like"/>
</dbReference>
<organism evidence="6 7">
    <name type="scientific">Candidatus Arsenophonus lipoptenae</name>
    <dbReference type="NCBI Taxonomy" id="634113"/>
    <lineage>
        <taxon>Bacteria</taxon>
        <taxon>Pseudomonadati</taxon>
        <taxon>Pseudomonadota</taxon>
        <taxon>Gammaproteobacteria</taxon>
        <taxon>Enterobacterales</taxon>
        <taxon>Morganellaceae</taxon>
        <taxon>Arsenophonus</taxon>
    </lineage>
</organism>
<keyword evidence="3 5" id="KW-1133">Transmembrane helix</keyword>